<dbReference type="AlphaFoldDB" id="A0A4Z2CK48"/>
<comment type="caution">
    <text evidence="1">The sequence shown here is derived from an EMBL/GenBank/DDBJ whole genome shotgun (WGS) entry which is preliminary data.</text>
</comment>
<reference evidence="1 2" key="1">
    <citation type="submission" date="2019-03" db="EMBL/GenBank/DDBJ databases">
        <title>An improved genome assembly of the fluke Schistosoma japonicum.</title>
        <authorList>
            <person name="Hu W."/>
            <person name="Luo F."/>
            <person name="Yin M."/>
            <person name="Mo X."/>
            <person name="Sun C."/>
            <person name="Wu Q."/>
            <person name="Zhu B."/>
            <person name="Xiang M."/>
            <person name="Wang J."/>
            <person name="Wang Y."/>
            <person name="Zhang T."/>
            <person name="Xu B."/>
            <person name="Zheng H."/>
            <person name="Feng Z."/>
        </authorList>
    </citation>
    <scope>NUCLEOTIDE SEQUENCE [LARGE SCALE GENOMIC DNA]</scope>
    <source>
        <strain evidence="1">HuSjv2</strain>
        <tissue evidence="1">Worms</tissue>
    </source>
</reference>
<accession>A0A4Z2CK48</accession>
<organism evidence="1 2">
    <name type="scientific">Schistosoma japonicum</name>
    <name type="common">Blood fluke</name>
    <dbReference type="NCBI Taxonomy" id="6182"/>
    <lineage>
        <taxon>Eukaryota</taxon>
        <taxon>Metazoa</taxon>
        <taxon>Spiralia</taxon>
        <taxon>Lophotrochozoa</taxon>
        <taxon>Platyhelminthes</taxon>
        <taxon>Trematoda</taxon>
        <taxon>Digenea</taxon>
        <taxon>Strigeidida</taxon>
        <taxon>Schistosomatoidea</taxon>
        <taxon>Schistosomatidae</taxon>
        <taxon>Schistosoma</taxon>
    </lineage>
</organism>
<gene>
    <name evidence="1" type="ORF">EWB00_001356</name>
</gene>
<dbReference type="Proteomes" id="UP000311919">
    <property type="component" value="Unassembled WGS sequence"/>
</dbReference>
<feature type="non-terminal residue" evidence="1">
    <location>
        <position position="61"/>
    </location>
</feature>
<protein>
    <submittedName>
        <fullName evidence="1">Uncharacterized protein</fullName>
    </submittedName>
</protein>
<evidence type="ECO:0000313" key="1">
    <source>
        <dbReference type="EMBL" id="TNN04588.1"/>
    </source>
</evidence>
<sequence length="61" mass="7268">MSALHHRYLIDRYINNQRDFGLKARMDWSQRVNCAVQGLPNSVNVFLLMWSRFPCDPVEEE</sequence>
<proteinExistence type="predicted"/>
<dbReference type="EMBL" id="SKCS01001392">
    <property type="protein sequence ID" value="TNN04588.1"/>
    <property type="molecule type" value="Genomic_DNA"/>
</dbReference>
<evidence type="ECO:0000313" key="2">
    <source>
        <dbReference type="Proteomes" id="UP000311919"/>
    </source>
</evidence>
<name>A0A4Z2CK48_SCHJA</name>
<keyword evidence="2" id="KW-1185">Reference proteome</keyword>